<dbReference type="PANTHER" id="PTHR34136:SF1">
    <property type="entry name" value="UDP-N-ACETYL-D-MANNOSAMINURONIC ACID TRANSFERASE"/>
    <property type="match status" value="1"/>
</dbReference>
<dbReference type="InterPro" id="IPR004629">
    <property type="entry name" value="WecG_TagA_CpsF"/>
</dbReference>
<evidence type="ECO:0000313" key="4">
    <source>
        <dbReference type="Proteomes" id="UP000026714"/>
    </source>
</evidence>
<name>A0A059KI36_9BURK</name>
<dbReference type="Pfam" id="PF03808">
    <property type="entry name" value="Glyco_tran_WecG"/>
    <property type="match status" value="1"/>
</dbReference>
<dbReference type="PATRIC" id="fig|1286631.3.peg.3209"/>
<dbReference type="NCBIfam" id="TIGR00696">
    <property type="entry name" value="wecG_tagA_cpsF"/>
    <property type="match status" value="1"/>
</dbReference>
<keyword evidence="1" id="KW-0328">Glycosyltransferase</keyword>
<keyword evidence="4" id="KW-1185">Reference proteome</keyword>
<gene>
    <name evidence="3" type="ORF">X805_32870</name>
</gene>
<dbReference type="eggNOG" id="COG1922">
    <property type="taxonomic scope" value="Bacteria"/>
</dbReference>
<dbReference type="PANTHER" id="PTHR34136">
    <property type="match status" value="1"/>
</dbReference>
<evidence type="ECO:0000256" key="2">
    <source>
        <dbReference type="ARBA" id="ARBA00022679"/>
    </source>
</evidence>
<evidence type="ECO:0000256" key="1">
    <source>
        <dbReference type="ARBA" id="ARBA00022676"/>
    </source>
</evidence>
<accession>A0A059KI36</accession>
<organism evidence="3 4">
    <name type="scientific">Sphaerotilus natans subsp. natans DSM 6575</name>
    <dbReference type="NCBI Taxonomy" id="1286631"/>
    <lineage>
        <taxon>Bacteria</taxon>
        <taxon>Pseudomonadati</taxon>
        <taxon>Pseudomonadota</taxon>
        <taxon>Betaproteobacteria</taxon>
        <taxon>Burkholderiales</taxon>
        <taxon>Sphaerotilaceae</taxon>
        <taxon>Sphaerotilus</taxon>
    </lineage>
</organism>
<protein>
    <submittedName>
        <fullName evidence="3">UDP-N-acetyl-D-mannosaminuronic acid transferase</fullName>
    </submittedName>
</protein>
<dbReference type="CDD" id="cd06533">
    <property type="entry name" value="Glyco_transf_WecG_TagA"/>
    <property type="match status" value="1"/>
</dbReference>
<dbReference type="STRING" id="34103.SAMN05421778_11211"/>
<dbReference type="EMBL" id="AZRA01000099">
    <property type="protein sequence ID" value="KDB51127.1"/>
    <property type="molecule type" value="Genomic_DNA"/>
</dbReference>
<reference evidence="3 4" key="1">
    <citation type="journal article" date="2014" name="FEMS Microbiol. Ecol.">
        <title>Sphaerotilus natans encrusted with nanoball-shaped Fe(III) oxide minerals formed by nitrate-reducing mixotrophic Fe(II) oxidation.</title>
        <authorList>
            <person name="Park S."/>
            <person name="Kim D.H."/>
            <person name="Lee J.H."/>
            <person name="Hur H.G."/>
        </authorList>
    </citation>
    <scope>NUCLEOTIDE SEQUENCE [LARGE SCALE GENOMIC DNA]</scope>
    <source>
        <strain evidence="3 4">DSM 6575</strain>
    </source>
</reference>
<keyword evidence="2 3" id="KW-0808">Transferase</keyword>
<dbReference type="GO" id="GO:0016758">
    <property type="term" value="F:hexosyltransferase activity"/>
    <property type="evidence" value="ECO:0007669"/>
    <property type="project" value="TreeGrafter"/>
</dbReference>
<dbReference type="AlphaFoldDB" id="A0A059KI36"/>
<proteinExistence type="predicted"/>
<comment type="caution">
    <text evidence="3">The sequence shown here is derived from an EMBL/GenBank/DDBJ whole genome shotgun (WGS) entry which is preliminary data.</text>
</comment>
<sequence length="284" mass="32582">MQMPAYHAASFRLPTMLHRPEFSLPSTFSEPMPASEGRTVERVVGVPIDVLDWDDACRTISRWAVLRESRYVCICNVHSVVTARNDPEFMKVIEDADMATADGAPVAWMLRRLGHADQRRINGPDLMLRYFAQAEQRGEAVFLYGSTPATLERLQQRLHERFPALRIAGVCSPPFRPLTPEEDEQIIQRINASGARTVWVSLGCPKQERWMAAHRHRIQAVTIGVGAAFDYHAGVIRRAPQWMQDIGLEWLHRLWSEPRRLGPRYLTTNTEFLYRAARQLLARR</sequence>
<evidence type="ECO:0000313" key="3">
    <source>
        <dbReference type="EMBL" id="KDB51127.1"/>
    </source>
</evidence>
<dbReference type="Proteomes" id="UP000026714">
    <property type="component" value="Unassembled WGS sequence"/>
</dbReference>